<name>A0ABX4J2C4_9HYPH</name>
<dbReference type="EMBL" id="NWSL01000027">
    <property type="protein sequence ID" value="PDS48452.1"/>
    <property type="molecule type" value="Genomic_DNA"/>
</dbReference>
<evidence type="ECO:0000313" key="2">
    <source>
        <dbReference type="EMBL" id="PDS48452.1"/>
    </source>
</evidence>
<accession>A0ABX4J2C4</accession>
<feature type="domain" description="SnoaL-like" evidence="1">
    <location>
        <begin position="53"/>
        <end position="147"/>
    </location>
</feature>
<dbReference type="InterPro" id="IPR032710">
    <property type="entry name" value="NTF2-like_dom_sf"/>
</dbReference>
<dbReference type="InterPro" id="IPR009959">
    <property type="entry name" value="Cyclase_SnoaL-like"/>
</dbReference>
<dbReference type="PANTHER" id="PTHR38436:SF1">
    <property type="entry name" value="ESTER CYCLASE"/>
    <property type="match status" value="1"/>
</dbReference>
<organism evidence="2 3">
    <name type="scientific">Rhizobium anhuiense</name>
    <dbReference type="NCBI Taxonomy" id="1184720"/>
    <lineage>
        <taxon>Bacteria</taxon>
        <taxon>Pseudomonadati</taxon>
        <taxon>Pseudomonadota</taxon>
        <taxon>Alphaproteobacteria</taxon>
        <taxon>Hyphomicrobiales</taxon>
        <taxon>Rhizobiaceae</taxon>
        <taxon>Rhizobium/Agrobacterium group</taxon>
        <taxon>Rhizobium</taxon>
    </lineage>
</organism>
<comment type="caution">
    <text evidence="2">The sequence shown here is derived from an EMBL/GenBank/DDBJ whole genome shotgun (WGS) entry which is preliminary data.</text>
</comment>
<dbReference type="Proteomes" id="UP000219972">
    <property type="component" value="Unassembled WGS sequence"/>
</dbReference>
<gene>
    <name evidence="2" type="ORF">CO662_29740</name>
</gene>
<sequence>MAVLLRSRAGRRVLGLISSHQGAVERRRPLPLPPVRFPGSFAMSASNKQTVTRAYQRIFGDLDVSAVDEFMSKDFVQHNPTIADGPEGVKQLVEMLASQGVRKQKIEFKHVVADGDTVILHTRYEMAENEWRFIDIYRVENDKLVEHWDAMMQMPDTRANNNPMF</sequence>
<dbReference type="Gene3D" id="3.10.450.50">
    <property type="match status" value="1"/>
</dbReference>
<evidence type="ECO:0000313" key="3">
    <source>
        <dbReference type="Proteomes" id="UP000219972"/>
    </source>
</evidence>
<dbReference type="PANTHER" id="PTHR38436">
    <property type="entry name" value="POLYKETIDE CYCLASE SNOAL-LIKE DOMAIN"/>
    <property type="match status" value="1"/>
</dbReference>
<proteinExistence type="predicted"/>
<dbReference type="Pfam" id="PF12680">
    <property type="entry name" value="SnoaL_2"/>
    <property type="match status" value="1"/>
</dbReference>
<dbReference type="SUPFAM" id="SSF54427">
    <property type="entry name" value="NTF2-like"/>
    <property type="match status" value="1"/>
</dbReference>
<protein>
    <recommendedName>
        <fullName evidence="1">SnoaL-like domain-containing protein</fullName>
    </recommendedName>
</protein>
<reference evidence="2 3" key="1">
    <citation type="submission" date="2017-09" db="EMBL/GenBank/DDBJ databases">
        <title>Comparative genomics of rhizobia isolated from Phaseolus vulgaris in China.</title>
        <authorList>
            <person name="Tong W."/>
        </authorList>
    </citation>
    <scope>NUCLEOTIDE SEQUENCE [LARGE SCALE GENOMIC DNA]</scope>
    <source>
        <strain evidence="2 3">Y27</strain>
    </source>
</reference>
<keyword evidence="3" id="KW-1185">Reference proteome</keyword>
<dbReference type="InterPro" id="IPR037401">
    <property type="entry name" value="SnoaL-like"/>
</dbReference>
<evidence type="ECO:0000259" key="1">
    <source>
        <dbReference type="Pfam" id="PF12680"/>
    </source>
</evidence>